<dbReference type="STRING" id="1385521.N803_14490"/>
<dbReference type="OrthoDB" id="3376088at2"/>
<feature type="domain" description="ParB-like N-terminal" evidence="1">
    <location>
        <begin position="60"/>
        <end position="117"/>
    </location>
</feature>
<evidence type="ECO:0000313" key="3">
    <source>
        <dbReference type="Proteomes" id="UP000030011"/>
    </source>
</evidence>
<organism evidence="2 3">
    <name type="scientific">Knoellia subterranea KCTC 19937</name>
    <dbReference type="NCBI Taxonomy" id="1385521"/>
    <lineage>
        <taxon>Bacteria</taxon>
        <taxon>Bacillati</taxon>
        <taxon>Actinomycetota</taxon>
        <taxon>Actinomycetes</taxon>
        <taxon>Micrococcales</taxon>
        <taxon>Intrasporangiaceae</taxon>
        <taxon>Knoellia</taxon>
    </lineage>
</organism>
<dbReference type="AlphaFoldDB" id="A0A0A0JJP3"/>
<reference evidence="2 3" key="1">
    <citation type="submission" date="2013-08" db="EMBL/GenBank/DDBJ databases">
        <title>The genome sequence of Knoellia subterranea.</title>
        <authorList>
            <person name="Zhu W."/>
            <person name="Wang G."/>
        </authorList>
    </citation>
    <scope>NUCLEOTIDE SEQUENCE [LARGE SCALE GENOMIC DNA]</scope>
    <source>
        <strain evidence="2 3">KCTC 19937</strain>
    </source>
</reference>
<proteinExistence type="predicted"/>
<comment type="caution">
    <text evidence="2">The sequence shown here is derived from an EMBL/GenBank/DDBJ whole genome shotgun (WGS) entry which is preliminary data.</text>
</comment>
<dbReference type="EMBL" id="AVPK01000005">
    <property type="protein sequence ID" value="KGN37615.1"/>
    <property type="molecule type" value="Genomic_DNA"/>
</dbReference>
<evidence type="ECO:0000313" key="2">
    <source>
        <dbReference type="EMBL" id="KGN37615.1"/>
    </source>
</evidence>
<dbReference type="Gene3D" id="3.90.1530.10">
    <property type="entry name" value="Conserved hypothetical protein from pyrococcus furiosus pfu- 392566-001, ParB domain"/>
    <property type="match status" value="1"/>
</dbReference>
<accession>A0A0A0JJP3</accession>
<dbReference type="Pfam" id="PF02195">
    <property type="entry name" value="ParB_N"/>
    <property type="match status" value="1"/>
</dbReference>
<dbReference type="InterPro" id="IPR003115">
    <property type="entry name" value="ParB_N"/>
</dbReference>
<dbReference type="InterPro" id="IPR036086">
    <property type="entry name" value="ParB/Sulfiredoxin_sf"/>
</dbReference>
<dbReference type="Proteomes" id="UP000030011">
    <property type="component" value="Unassembled WGS sequence"/>
</dbReference>
<protein>
    <recommendedName>
        <fullName evidence="1">ParB-like N-terminal domain-containing protein</fullName>
    </recommendedName>
</protein>
<keyword evidence="3" id="KW-1185">Reference proteome</keyword>
<name>A0A0A0JJP3_9MICO</name>
<dbReference type="SUPFAM" id="SSF110849">
    <property type="entry name" value="ParB/Sulfiredoxin"/>
    <property type="match status" value="1"/>
</dbReference>
<gene>
    <name evidence="2" type="ORF">N803_14490</name>
</gene>
<evidence type="ECO:0000259" key="1">
    <source>
        <dbReference type="Pfam" id="PF02195"/>
    </source>
</evidence>
<sequence length="138" mass="15716">MSSRAPWISLSETQRIMPDEQHYDSTVENFEASGASEFDAVWSLENVPVASVDPLQLIDDPTDETARTKVRSIQQAIRQDTFLPPVYVLHVRRAFPYFLIEGRHRYSAAHEEQIPLLLAWVAHVECVCPPHEDEGDIS</sequence>